<comment type="caution">
    <text evidence="1">The sequence shown here is derived from an EMBL/GenBank/DDBJ whole genome shotgun (WGS) entry which is preliminary data.</text>
</comment>
<gene>
    <name evidence="1" type="ORF">HanXRQr2_Chr16g0775261</name>
</gene>
<organism evidence="1 2">
    <name type="scientific">Helianthus annuus</name>
    <name type="common">Common sunflower</name>
    <dbReference type="NCBI Taxonomy" id="4232"/>
    <lineage>
        <taxon>Eukaryota</taxon>
        <taxon>Viridiplantae</taxon>
        <taxon>Streptophyta</taxon>
        <taxon>Embryophyta</taxon>
        <taxon>Tracheophyta</taxon>
        <taxon>Spermatophyta</taxon>
        <taxon>Magnoliopsida</taxon>
        <taxon>eudicotyledons</taxon>
        <taxon>Gunneridae</taxon>
        <taxon>Pentapetalae</taxon>
        <taxon>asterids</taxon>
        <taxon>campanulids</taxon>
        <taxon>Asterales</taxon>
        <taxon>Asteraceae</taxon>
        <taxon>Asteroideae</taxon>
        <taxon>Heliantheae alliance</taxon>
        <taxon>Heliantheae</taxon>
        <taxon>Helianthus</taxon>
    </lineage>
</organism>
<dbReference type="AlphaFoldDB" id="A0A9K3DVT3"/>
<sequence>MTFVNTKFNHQRLLRSLGYDALHDLPPFHFDTMFDVYRSVQRHIRKVLKLGRDYFQIKCIFTFMTPEFNFRYPKY</sequence>
<evidence type="ECO:0000313" key="2">
    <source>
        <dbReference type="Proteomes" id="UP000215914"/>
    </source>
</evidence>
<evidence type="ECO:0000313" key="1">
    <source>
        <dbReference type="EMBL" id="KAF5762314.1"/>
    </source>
</evidence>
<dbReference type="Proteomes" id="UP000215914">
    <property type="component" value="Unassembled WGS sequence"/>
</dbReference>
<reference evidence="1" key="1">
    <citation type="journal article" date="2017" name="Nature">
        <title>The sunflower genome provides insights into oil metabolism, flowering and Asterid evolution.</title>
        <authorList>
            <person name="Badouin H."/>
            <person name="Gouzy J."/>
            <person name="Grassa C.J."/>
            <person name="Murat F."/>
            <person name="Staton S.E."/>
            <person name="Cottret L."/>
            <person name="Lelandais-Briere C."/>
            <person name="Owens G.L."/>
            <person name="Carrere S."/>
            <person name="Mayjonade B."/>
            <person name="Legrand L."/>
            <person name="Gill N."/>
            <person name="Kane N.C."/>
            <person name="Bowers J.E."/>
            <person name="Hubner S."/>
            <person name="Bellec A."/>
            <person name="Berard A."/>
            <person name="Berges H."/>
            <person name="Blanchet N."/>
            <person name="Boniface M.C."/>
            <person name="Brunel D."/>
            <person name="Catrice O."/>
            <person name="Chaidir N."/>
            <person name="Claudel C."/>
            <person name="Donnadieu C."/>
            <person name="Faraut T."/>
            <person name="Fievet G."/>
            <person name="Helmstetter N."/>
            <person name="King M."/>
            <person name="Knapp S.J."/>
            <person name="Lai Z."/>
            <person name="Le Paslier M.C."/>
            <person name="Lippi Y."/>
            <person name="Lorenzon L."/>
            <person name="Mandel J.R."/>
            <person name="Marage G."/>
            <person name="Marchand G."/>
            <person name="Marquand E."/>
            <person name="Bret-Mestries E."/>
            <person name="Morien E."/>
            <person name="Nambeesan S."/>
            <person name="Nguyen T."/>
            <person name="Pegot-Espagnet P."/>
            <person name="Pouilly N."/>
            <person name="Raftis F."/>
            <person name="Sallet E."/>
            <person name="Schiex T."/>
            <person name="Thomas J."/>
            <person name="Vandecasteele C."/>
            <person name="Vares D."/>
            <person name="Vear F."/>
            <person name="Vautrin S."/>
            <person name="Crespi M."/>
            <person name="Mangin B."/>
            <person name="Burke J.M."/>
            <person name="Salse J."/>
            <person name="Munos S."/>
            <person name="Vincourt P."/>
            <person name="Rieseberg L.H."/>
            <person name="Langlade N.B."/>
        </authorList>
    </citation>
    <scope>NUCLEOTIDE SEQUENCE</scope>
    <source>
        <tissue evidence="1">Leaves</tissue>
    </source>
</reference>
<reference evidence="1" key="2">
    <citation type="submission" date="2020-06" db="EMBL/GenBank/DDBJ databases">
        <title>Helianthus annuus Genome sequencing and assembly Release 2.</title>
        <authorList>
            <person name="Gouzy J."/>
            <person name="Langlade N."/>
            <person name="Munos S."/>
        </authorList>
    </citation>
    <scope>NUCLEOTIDE SEQUENCE</scope>
    <source>
        <tissue evidence="1">Leaves</tissue>
    </source>
</reference>
<name>A0A9K3DVT3_HELAN</name>
<dbReference type="GO" id="GO:0016757">
    <property type="term" value="F:glycosyltransferase activity"/>
    <property type="evidence" value="ECO:0007669"/>
    <property type="project" value="UniProtKB-KW"/>
</dbReference>
<accession>A0A9K3DVT3</accession>
<dbReference type="EMBL" id="MNCJ02000331">
    <property type="protein sequence ID" value="KAF5762314.1"/>
    <property type="molecule type" value="Genomic_DNA"/>
</dbReference>
<dbReference type="Gramene" id="mRNA:HanXRQr2_Chr16g0775261">
    <property type="protein sequence ID" value="CDS:HanXRQr2_Chr16g0775261.1"/>
    <property type="gene ID" value="HanXRQr2_Chr16g0775261"/>
</dbReference>
<proteinExistence type="predicted"/>
<keyword evidence="2" id="KW-1185">Reference proteome</keyword>
<dbReference type="EC" id="2.4.1.324" evidence="1"/>
<protein>
    <submittedName>
        <fullName evidence="1">7-deoxyloganetin glucosyltransferase</fullName>
        <ecNumber evidence="1">2.4.1.324</ecNumber>
    </submittedName>
</protein>
<keyword evidence="1" id="KW-0328">Glycosyltransferase</keyword>
<keyword evidence="1" id="KW-0808">Transferase</keyword>